<proteinExistence type="predicted"/>
<evidence type="ECO:0000313" key="2">
    <source>
        <dbReference type="EMBL" id="SFI80701.1"/>
    </source>
</evidence>
<accession>A0A1I3L7K1</accession>
<evidence type="ECO:0000313" key="3">
    <source>
        <dbReference type="Proteomes" id="UP000182829"/>
    </source>
</evidence>
<dbReference type="InterPro" id="IPR058368">
    <property type="entry name" value="DUF8055"/>
</dbReference>
<dbReference type="EMBL" id="FORO01000006">
    <property type="protein sequence ID" value="SFI80701.1"/>
    <property type="molecule type" value="Genomic_DNA"/>
</dbReference>
<name>A0A1I3L7K1_9EURY</name>
<feature type="domain" description="DUF8055" evidence="1">
    <location>
        <begin position="2"/>
        <end position="119"/>
    </location>
</feature>
<dbReference type="Proteomes" id="UP000182829">
    <property type="component" value="Unassembled WGS sequence"/>
</dbReference>
<gene>
    <name evidence="2" type="ORF">SAMN05443661_10640</name>
</gene>
<protein>
    <recommendedName>
        <fullName evidence="1">DUF8055 domain-containing protein</fullName>
    </recommendedName>
</protein>
<dbReference type="AlphaFoldDB" id="A0A1I3L7K1"/>
<evidence type="ECO:0000259" key="1">
    <source>
        <dbReference type="Pfam" id="PF26240"/>
    </source>
</evidence>
<dbReference type="OMA" id="LYCEART"/>
<sequence length="134" mass="14811">MSRYGPRIAALERRAERDRVRLEDSDEEPQVEEPAAYLREGAGRAIWLYVEGRTGGRMVPFSAAELAALERAMNAWFECYALCHGIEIDAVFTIRDAAELLLETHNVIETAQLLLGVPKHNPSNGGGRYGPGGQ</sequence>
<dbReference type="Pfam" id="PF26240">
    <property type="entry name" value="DUF8055"/>
    <property type="match status" value="1"/>
</dbReference>
<organism evidence="2 3">
    <name type="scientific">Natronobacterium gregoryi</name>
    <dbReference type="NCBI Taxonomy" id="44930"/>
    <lineage>
        <taxon>Archaea</taxon>
        <taxon>Methanobacteriati</taxon>
        <taxon>Methanobacteriota</taxon>
        <taxon>Stenosarchaea group</taxon>
        <taxon>Halobacteria</taxon>
        <taxon>Halobacteriales</taxon>
        <taxon>Natrialbaceae</taxon>
        <taxon>Natronobacterium</taxon>
    </lineage>
</organism>
<dbReference type="OrthoDB" id="339304at2157"/>
<dbReference type="GeneID" id="14207509"/>
<reference evidence="2 3" key="1">
    <citation type="submission" date="2016-10" db="EMBL/GenBank/DDBJ databases">
        <authorList>
            <person name="de Groot N.N."/>
        </authorList>
    </citation>
    <scope>NUCLEOTIDE SEQUENCE [LARGE SCALE GENOMIC DNA]</scope>
    <source>
        <strain evidence="2 3">SP2</strain>
    </source>
</reference>
<dbReference type="RefSeq" id="WP_005580191.1">
    <property type="nucleotide sequence ID" value="NZ_FORO01000006.1"/>
</dbReference>